<dbReference type="Pfam" id="PF01381">
    <property type="entry name" value="HTH_3"/>
    <property type="match status" value="1"/>
</dbReference>
<dbReference type="InterPro" id="IPR010982">
    <property type="entry name" value="Lambda_DNA-bd_dom_sf"/>
</dbReference>
<organism evidence="3 4">
    <name type="scientific">Silvimonas terrae</name>
    <dbReference type="NCBI Taxonomy" id="300266"/>
    <lineage>
        <taxon>Bacteria</taxon>
        <taxon>Pseudomonadati</taxon>
        <taxon>Pseudomonadota</taxon>
        <taxon>Betaproteobacteria</taxon>
        <taxon>Neisseriales</taxon>
        <taxon>Chitinibacteraceae</taxon>
        <taxon>Silvimonas</taxon>
    </lineage>
</organism>
<dbReference type="InterPro" id="IPR013430">
    <property type="entry name" value="Toxin_antidote_HigA"/>
</dbReference>
<gene>
    <name evidence="3" type="ORF">HNQ50_001191</name>
</gene>
<dbReference type="InterPro" id="IPR001387">
    <property type="entry name" value="Cro/C1-type_HTH"/>
</dbReference>
<dbReference type="SUPFAM" id="SSF47413">
    <property type="entry name" value="lambda repressor-like DNA-binding domains"/>
    <property type="match status" value="1"/>
</dbReference>
<name>A0A840RAN6_9NEIS</name>
<dbReference type="Proteomes" id="UP000543030">
    <property type="component" value="Unassembled WGS sequence"/>
</dbReference>
<proteinExistence type="predicted"/>
<protein>
    <submittedName>
        <fullName evidence="3">Addiction module HigA family antidote</fullName>
    </submittedName>
</protein>
<comment type="caution">
    <text evidence="3">The sequence shown here is derived from an EMBL/GenBank/DDBJ whole genome shotgun (WGS) entry which is preliminary data.</text>
</comment>
<evidence type="ECO:0000313" key="3">
    <source>
        <dbReference type="EMBL" id="MBB5190469.1"/>
    </source>
</evidence>
<dbReference type="EMBL" id="JACHHN010000002">
    <property type="protein sequence ID" value="MBB5190469.1"/>
    <property type="molecule type" value="Genomic_DNA"/>
</dbReference>
<keyword evidence="1" id="KW-0238">DNA-binding</keyword>
<dbReference type="PANTHER" id="PTHR36924:SF1">
    <property type="entry name" value="ANTITOXIN HIGA-1"/>
    <property type="match status" value="1"/>
</dbReference>
<dbReference type="GO" id="GO:0003677">
    <property type="term" value="F:DNA binding"/>
    <property type="evidence" value="ECO:0007669"/>
    <property type="project" value="UniProtKB-KW"/>
</dbReference>
<reference evidence="3 4" key="1">
    <citation type="submission" date="2020-08" db="EMBL/GenBank/DDBJ databases">
        <title>Genomic Encyclopedia of Type Strains, Phase IV (KMG-IV): sequencing the most valuable type-strain genomes for metagenomic binning, comparative biology and taxonomic classification.</title>
        <authorList>
            <person name="Goeker M."/>
        </authorList>
    </citation>
    <scope>NUCLEOTIDE SEQUENCE [LARGE SCALE GENOMIC DNA]</scope>
    <source>
        <strain evidence="3 4">DSM 18233</strain>
    </source>
</reference>
<feature type="domain" description="HTH cro/C1-type" evidence="2">
    <location>
        <begin position="23"/>
        <end position="71"/>
    </location>
</feature>
<dbReference type="AlphaFoldDB" id="A0A840RAN6"/>
<dbReference type="CDD" id="cd00093">
    <property type="entry name" value="HTH_XRE"/>
    <property type="match status" value="1"/>
</dbReference>
<evidence type="ECO:0000256" key="1">
    <source>
        <dbReference type="ARBA" id="ARBA00023125"/>
    </source>
</evidence>
<dbReference type="PANTHER" id="PTHR36924">
    <property type="entry name" value="ANTITOXIN HIGA-1"/>
    <property type="match status" value="1"/>
</dbReference>
<evidence type="ECO:0000313" key="4">
    <source>
        <dbReference type="Proteomes" id="UP000543030"/>
    </source>
</evidence>
<keyword evidence="4" id="KW-1185">Reference proteome</keyword>
<dbReference type="Gene3D" id="1.10.260.40">
    <property type="entry name" value="lambda repressor-like DNA-binding domains"/>
    <property type="match status" value="1"/>
</dbReference>
<dbReference type="PROSITE" id="PS50943">
    <property type="entry name" value="HTH_CROC1"/>
    <property type="match status" value="1"/>
</dbReference>
<evidence type="ECO:0000259" key="2">
    <source>
        <dbReference type="PROSITE" id="PS50943"/>
    </source>
</evidence>
<accession>A0A840RAN6</accession>
<dbReference type="NCBIfam" id="TIGR02607">
    <property type="entry name" value="antidote_HigA"/>
    <property type="match status" value="1"/>
</dbReference>
<dbReference type="RefSeq" id="WP_184098529.1">
    <property type="nucleotide sequence ID" value="NZ_JACHHN010000002.1"/>
</dbReference>
<sequence>MPIRMHNPPHPGETLREDILPTLGLTVTQAANELGITRAALSRILHGSAGISTEMALRLESWLNGPDAGPSAESWLRAQMSYDLWQTTERGRPVVTRVHSLNT</sequence>